<keyword evidence="2" id="KW-0677">Repeat</keyword>
<dbReference type="Gene3D" id="2.130.10.10">
    <property type="entry name" value="YVTN repeat-like/Quinoprotein amine dehydrogenase"/>
    <property type="match status" value="1"/>
</dbReference>
<dbReference type="InterPro" id="IPR036322">
    <property type="entry name" value="WD40_repeat_dom_sf"/>
</dbReference>
<dbReference type="PROSITE" id="PS00678">
    <property type="entry name" value="WD_REPEATS_1"/>
    <property type="match status" value="1"/>
</dbReference>
<dbReference type="eggNOG" id="KOG0290">
    <property type="taxonomic scope" value="Eukaryota"/>
</dbReference>
<keyword evidence="6" id="KW-1185">Reference proteome</keyword>
<dbReference type="InterPro" id="IPR019775">
    <property type="entry name" value="WD40_repeat_CS"/>
</dbReference>
<dbReference type="InterPro" id="IPR015943">
    <property type="entry name" value="WD40/YVTN_repeat-like_dom_sf"/>
</dbReference>
<dbReference type="PANTHER" id="PTHR19919">
    <property type="entry name" value="WD REPEAT CONTAINING PROTEIN"/>
    <property type="match status" value="1"/>
</dbReference>
<dbReference type="PROSITE" id="PS50294">
    <property type="entry name" value="WD_REPEATS_REGION"/>
    <property type="match status" value="1"/>
</dbReference>
<keyword evidence="1 3" id="KW-0853">WD repeat</keyword>
<evidence type="ECO:0000256" key="3">
    <source>
        <dbReference type="PROSITE-ProRule" id="PRU00221"/>
    </source>
</evidence>
<proteinExistence type="predicted"/>
<sequence length="429" mass="48125">MNPGEKQAEIYTYEAPWLIYACNWSVRRLRSFCCLCVVHIALYVRNDKKLRLGIGSFLEEYENKVEIVTLDEETGKFLNDPNLRFDHPYPCTKLMFVPDKECQHEDLMATTGDFLRIWKINEDVGGTAKEKANEKEEERENDDGNTNISNNNNNKRNLKKGGGGGGGGRDTNTEKPSTSGQQEKQQQQQQQNASNKQQEDGKIELRALLANNKNSEFCAPLTSFDWNETNVNRVGTSSIDTTCTVWDIERECVDTQLIAHDKEVHDIAWGGPDVFASASADGSVRVFDLRDKDHSTIIYENPEIGVPLLRLGWNKQDPRYMATFGMDSKVVAIIDIRFPTLPVAELKRHASSVNTLAWAPHSSCHICSAGDDAQALIWDLSAINQLSEGGLDPVLAYEAGAEINQLQWSATQPDWIAIAFSRSLQILRV</sequence>
<evidence type="ECO:0000256" key="2">
    <source>
        <dbReference type="ARBA" id="ARBA00022737"/>
    </source>
</evidence>
<dbReference type="PROSITE" id="PS50082">
    <property type="entry name" value="WD_REPEATS_2"/>
    <property type="match status" value="2"/>
</dbReference>
<feature type="compositionally biased region" description="Gly residues" evidence="4">
    <location>
        <begin position="160"/>
        <end position="169"/>
    </location>
</feature>
<dbReference type="Proteomes" id="UP000198341">
    <property type="component" value="Chromosome 18"/>
</dbReference>
<feature type="repeat" description="WD" evidence="3">
    <location>
        <begin position="346"/>
        <end position="388"/>
    </location>
</feature>
<dbReference type="Pfam" id="PF00400">
    <property type="entry name" value="WD40"/>
    <property type="match status" value="2"/>
</dbReference>
<name>K8F7B0_9CHLO</name>
<organism evidence="5 6">
    <name type="scientific">Bathycoccus prasinos</name>
    <dbReference type="NCBI Taxonomy" id="41875"/>
    <lineage>
        <taxon>Eukaryota</taxon>
        <taxon>Viridiplantae</taxon>
        <taxon>Chlorophyta</taxon>
        <taxon>Mamiellophyceae</taxon>
        <taxon>Mamiellales</taxon>
        <taxon>Bathycoccaceae</taxon>
        <taxon>Bathycoccus</taxon>
    </lineage>
</organism>
<accession>K8F7B0</accession>
<dbReference type="GeneID" id="19010746"/>
<feature type="repeat" description="WD" evidence="3">
    <location>
        <begin position="257"/>
        <end position="297"/>
    </location>
</feature>
<evidence type="ECO:0000256" key="4">
    <source>
        <dbReference type="SAM" id="MobiDB-lite"/>
    </source>
</evidence>
<dbReference type="SMART" id="SM00320">
    <property type="entry name" value="WD40"/>
    <property type="match status" value="3"/>
</dbReference>
<dbReference type="KEGG" id="bpg:Bathy18g00590"/>
<gene>
    <name evidence="5" type="ordered locus">Bathy18g00590</name>
</gene>
<evidence type="ECO:0000313" key="5">
    <source>
        <dbReference type="EMBL" id="CCO20735.1"/>
    </source>
</evidence>
<dbReference type="AlphaFoldDB" id="K8F7B0"/>
<dbReference type="RefSeq" id="XP_007508244.1">
    <property type="nucleotide sequence ID" value="XM_007508182.1"/>
</dbReference>
<feature type="region of interest" description="Disordered" evidence="4">
    <location>
        <begin position="127"/>
        <end position="199"/>
    </location>
</feature>
<protein>
    <submittedName>
        <fullName evidence="5">WD40 repeat protein</fullName>
    </submittedName>
</protein>
<feature type="compositionally biased region" description="Low complexity" evidence="4">
    <location>
        <begin position="181"/>
        <end position="196"/>
    </location>
</feature>
<dbReference type="InterPro" id="IPR001680">
    <property type="entry name" value="WD40_rpt"/>
</dbReference>
<dbReference type="EMBL" id="FO082261">
    <property type="protein sequence ID" value="CCO20735.1"/>
    <property type="molecule type" value="Genomic_DNA"/>
</dbReference>
<dbReference type="STRING" id="41875.K8F7B0"/>
<evidence type="ECO:0000313" key="6">
    <source>
        <dbReference type="Proteomes" id="UP000198341"/>
    </source>
</evidence>
<reference evidence="5 6" key="1">
    <citation type="submission" date="2011-10" db="EMBL/GenBank/DDBJ databases">
        <authorList>
            <person name="Genoscope - CEA"/>
        </authorList>
    </citation>
    <scope>NUCLEOTIDE SEQUENCE [LARGE SCALE GENOMIC DNA]</scope>
    <source>
        <strain evidence="5 6">RCC 1105</strain>
    </source>
</reference>
<dbReference type="SUPFAM" id="SSF50978">
    <property type="entry name" value="WD40 repeat-like"/>
    <property type="match status" value="1"/>
</dbReference>
<evidence type="ECO:0000256" key="1">
    <source>
        <dbReference type="ARBA" id="ARBA00022574"/>
    </source>
</evidence>
<feature type="compositionally biased region" description="Low complexity" evidence="4">
    <location>
        <begin position="144"/>
        <end position="155"/>
    </location>
</feature>
<feature type="compositionally biased region" description="Basic and acidic residues" evidence="4">
    <location>
        <begin position="128"/>
        <end position="138"/>
    </location>
</feature>
<dbReference type="InterPro" id="IPR045159">
    <property type="entry name" value="DCAF7-like"/>
</dbReference>
<dbReference type="OrthoDB" id="24670at2759"/>